<feature type="compositionally biased region" description="Low complexity" evidence="1">
    <location>
        <begin position="1"/>
        <end position="10"/>
    </location>
</feature>
<evidence type="ECO:0000313" key="2">
    <source>
        <dbReference type="EMBL" id="CAI9154982.1"/>
    </source>
</evidence>
<dbReference type="EMBL" id="OX459948">
    <property type="protein sequence ID" value="CAI9154982.1"/>
    <property type="molecule type" value="Genomic_DNA"/>
</dbReference>
<feature type="region of interest" description="Disordered" evidence="1">
    <location>
        <begin position="1"/>
        <end position="91"/>
    </location>
</feature>
<sequence>MELQVRSAPESSPPRPFRPSAPPHAPPPWAPAPGHLRRLLNSETTGRCRRSSSSVGLQREGKTQEVSGIAARCGKQEKALDGRATPDLASE</sequence>
<evidence type="ECO:0000313" key="3">
    <source>
        <dbReference type="Proteomes" id="UP001176941"/>
    </source>
</evidence>
<feature type="compositionally biased region" description="Pro residues" evidence="1">
    <location>
        <begin position="11"/>
        <end position="31"/>
    </location>
</feature>
<evidence type="ECO:0000256" key="1">
    <source>
        <dbReference type="SAM" id="MobiDB-lite"/>
    </source>
</evidence>
<gene>
    <name evidence="2" type="ORF">MRATA1EN1_LOCUS3944</name>
</gene>
<name>A0ABN8Y047_RANTA</name>
<organism evidence="2 3">
    <name type="scientific">Rangifer tarandus platyrhynchus</name>
    <name type="common">Svalbard reindeer</name>
    <dbReference type="NCBI Taxonomy" id="3082113"/>
    <lineage>
        <taxon>Eukaryota</taxon>
        <taxon>Metazoa</taxon>
        <taxon>Chordata</taxon>
        <taxon>Craniata</taxon>
        <taxon>Vertebrata</taxon>
        <taxon>Euteleostomi</taxon>
        <taxon>Mammalia</taxon>
        <taxon>Eutheria</taxon>
        <taxon>Laurasiatheria</taxon>
        <taxon>Artiodactyla</taxon>
        <taxon>Ruminantia</taxon>
        <taxon>Pecora</taxon>
        <taxon>Cervidae</taxon>
        <taxon>Odocoileinae</taxon>
        <taxon>Rangifer</taxon>
    </lineage>
</organism>
<dbReference type="Proteomes" id="UP001176941">
    <property type="component" value="Chromosome 12"/>
</dbReference>
<proteinExistence type="predicted"/>
<accession>A0ABN8Y047</accession>
<protein>
    <submittedName>
        <fullName evidence="2">Uncharacterized protein</fullName>
    </submittedName>
</protein>
<feature type="compositionally biased region" description="Polar residues" evidence="1">
    <location>
        <begin position="41"/>
        <end position="56"/>
    </location>
</feature>
<reference evidence="2" key="1">
    <citation type="submission" date="2023-04" db="EMBL/GenBank/DDBJ databases">
        <authorList>
            <consortium name="ELIXIR-Norway"/>
        </authorList>
    </citation>
    <scope>NUCLEOTIDE SEQUENCE [LARGE SCALE GENOMIC DNA]</scope>
</reference>
<keyword evidence="3" id="KW-1185">Reference proteome</keyword>